<keyword evidence="3 6" id="KW-0812">Transmembrane</keyword>
<dbReference type="Gene3D" id="1.20.1250.20">
    <property type="entry name" value="MFS general substrate transporter like domains"/>
    <property type="match status" value="1"/>
</dbReference>
<gene>
    <name evidence="7" type="ORF">BKA67DRAFT_595942</name>
</gene>
<accession>A0A9P8RKU9</accession>
<dbReference type="AlphaFoldDB" id="A0A9P8RKU9"/>
<feature type="transmembrane region" description="Helical" evidence="6">
    <location>
        <begin position="154"/>
        <end position="174"/>
    </location>
</feature>
<dbReference type="SUPFAM" id="SSF103473">
    <property type="entry name" value="MFS general substrate transporter"/>
    <property type="match status" value="1"/>
</dbReference>
<feature type="transmembrane region" description="Helical" evidence="6">
    <location>
        <begin position="195"/>
        <end position="213"/>
    </location>
</feature>
<dbReference type="Proteomes" id="UP000758603">
    <property type="component" value="Unassembled WGS sequence"/>
</dbReference>
<proteinExistence type="inferred from homology"/>
<evidence type="ECO:0000256" key="1">
    <source>
        <dbReference type="ARBA" id="ARBA00004141"/>
    </source>
</evidence>
<dbReference type="InterPro" id="IPR036259">
    <property type="entry name" value="MFS_trans_sf"/>
</dbReference>
<dbReference type="GO" id="GO:0016020">
    <property type="term" value="C:membrane"/>
    <property type="evidence" value="ECO:0007669"/>
    <property type="project" value="UniProtKB-SubCell"/>
</dbReference>
<dbReference type="RefSeq" id="XP_045951525.1">
    <property type="nucleotide sequence ID" value="XM_046105240.1"/>
</dbReference>
<evidence type="ECO:0000256" key="3">
    <source>
        <dbReference type="ARBA" id="ARBA00022692"/>
    </source>
</evidence>
<evidence type="ECO:0000313" key="7">
    <source>
        <dbReference type="EMBL" id="KAH6645011.1"/>
    </source>
</evidence>
<dbReference type="GeneID" id="70134131"/>
<organism evidence="7 8">
    <name type="scientific">Truncatella angustata</name>
    <dbReference type="NCBI Taxonomy" id="152316"/>
    <lineage>
        <taxon>Eukaryota</taxon>
        <taxon>Fungi</taxon>
        <taxon>Dikarya</taxon>
        <taxon>Ascomycota</taxon>
        <taxon>Pezizomycotina</taxon>
        <taxon>Sordariomycetes</taxon>
        <taxon>Xylariomycetidae</taxon>
        <taxon>Amphisphaeriales</taxon>
        <taxon>Sporocadaceae</taxon>
        <taxon>Truncatella</taxon>
    </lineage>
</organism>
<keyword evidence="4 6" id="KW-1133">Transmembrane helix</keyword>
<protein>
    <submittedName>
        <fullName evidence="7">Major facilitator superfamily domain-containing protein</fullName>
    </submittedName>
</protein>
<evidence type="ECO:0000256" key="2">
    <source>
        <dbReference type="ARBA" id="ARBA00008335"/>
    </source>
</evidence>
<feature type="transmembrane region" description="Helical" evidence="6">
    <location>
        <begin position="109"/>
        <end position="142"/>
    </location>
</feature>
<feature type="transmembrane region" description="Helical" evidence="6">
    <location>
        <begin position="12"/>
        <end position="34"/>
    </location>
</feature>
<evidence type="ECO:0000256" key="4">
    <source>
        <dbReference type="ARBA" id="ARBA00022989"/>
    </source>
</evidence>
<dbReference type="OrthoDB" id="5296287at2759"/>
<evidence type="ECO:0000313" key="8">
    <source>
        <dbReference type="Proteomes" id="UP000758603"/>
    </source>
</evidence>
<evidence type="ECO:0000256" key="5">
    <source>
        <dbReference type="ARBA" id="ARBA00023136"/>
    </source>
</evidence>
<feature type="transmembrane region" description="Helical" evidence="6">
    <location>
        <begin position="40"/>
        <end position="60"/>
    </location>
</feature>
<feature type="transmembrane region" description="Helical" evidence="6">
    <location>
        <begin position="219"/>
        <end position="238"/>
    </location>
</feature>
<evidence type="ECO:0000256" key="6">
    <source>
        <dbReference type="SAM" id="Phobius"/>
    </source>
</evidence>
<keyword evidence="5 6" id="KW-0472">Membrane</keyword>
<reference evidence="7" key="1">
    <citation type="journal article" date="2021" name="Nat. Commun.">
        <title>Genetic determinants of endophytism in the Arabidopsis root mycobiome.</title>
        <authorList>
            <person name="Mesny F."/>
            <person name="Miyauchi S."/>
            <person name="Thiergart T."/>
            <person name="Pickel B."/>
            <person name="Atanasova L."/>
            <person name="Karlsson M."/>
            <person name="Huettel B."/>
            <person name="Barry K.W."/>
            <person name="Haridas S."/>
            <person name="Chen C."/>
            <person name="Bauer D."/>
            <person name="Andreopoulos W."/>
            <person name="Pangilinan J."/>
            <person name="LaButti K."/>
            <person name="Riley R."/>
            <person name="Lipzen A."/>
            <person name="Clum A."/>
            <person name="Drula E."/>
            <person name="Henrissat B."/>
            <person name="Kohler A."/>
            <person name="Grigoriev I.V."/>
            <person name="Martin F.M."/>
            <person name="Hacquard S."/>
        </authorList>
    </citation>
    <scope>NUCLEOTIDE SEQUENCE</scope>
    <source>
        <strain evidence="7">MPI-SDFR-AT-0073</strain>
    </source>
</reference>
<dbReference type="PANTHER" id="PTHR23502:SF68">
    <property type="entry name" value="MULTIDRUG TRANSPORTER, PUTATIVE (AFU_ORTHOLOGUE AFUA_3G01120)-RELATED"/>
    <property type="match status" value="1"/>
</dbReference>
<dbReference type="Pfam" id="PF07690">
    <property type="entry name" value="MFS_1"/>
    <property type="match status" value="1"/>
</dbReference>
<sequence>MVQQEQRAAAMASCNIGPLIGPILGPVIGGVILTRKGSRWGFWIAAIISGCLAALMTLIMRETYAPVILRRKIERLRKETGNNRLRSKLDSGLSCRELLKRSGECPLKLLIFSPICTVTTTVGLVYLGLGIGSLVGIAVYTVDSNRLMKWTNYVVHWIAPAIGLAIIGCGYIYLIDAYSTHAASALAANPVMRSIAGAILPLCWLKIYAVLGLGRGNSLLAFIAVALIPVPFVILRYGEKLRLETPPKNEYYSATEALFLELEGGDNYDSRRPANEVLNGPWP</sequence>
<dbReference type="PANTHER" id="PTHR23502">
    <property type="entry name" value="MAJOR FACILITATOR SUPERFAMILY"/>
    <property type="match status" value="1"/>
</dbReference>
<comment type="subcellular location">
    <subcellularLocation>
        <location evidence="1">Membrane</location>
        <topology evidence="1">Multi-pass membrane protein</topology>
    </subcellularLocation>
</comment>
<keyword evidence="8" id="KW-1185">Reference proteome</keyword>
<name>A0A9P8RKU9_9PEZI</name>
<dbReference type="GO" id="GO:0022857">
    <property type="term" value="F:transmembrane transporter activity"/>
    <property type="evidence" value="ECO:0007669"/>
    <property type="project" value="InterPro"/>
</dbReference>
<dbReference type="EMBL" id="JAGPXC010000012">
    <property type="protein sequence ID" value="KAH6645011.1"/>
    <property type="molecule type" value="Genomic_DNA"/>
</dbReference>
<comment type="similarity">
    <text evidence="2">Belongs to the major facilitator superfamily.</text>
</comment>
<dbReference type="InterPro" id="IPR011701">
    <property type="entry name" value="MFS"/>
</dbReference>
<comment type="caution">
    <text evidence="7">The sequence shown here is derived from an EMBL/GenBank/DDBJ whole genome shotgun (WGS) entry which is preliminary data.</text>
</comment>